<accession>A0A975JG41</accession>
<protein>
    <submittedName>
        <fullName evidence="2">Class I SAM-dependent methyltransferase</fullName>
    </submittedName>
</protein>
<organism evidence="2 3">
    <name type="scientific">Sulfitobacter albidus</name>
    <dbReference type="NCBI Taxonomy" id="2829501"/>
    <lineage>
        <taxon>Bacteria</taxon>
        <taxon>Pseudomonadati</taxon>
        <taxon>Pseudomonadota</taxon>
        <taxon>Alphaproteobacteria</taxon>
        <taxon>Rhodobacterales</taxon>
        <taxon>Roseobacteraceae</taxon>
        <taxon>Sulfitobacter</taxon>
    </lineage>
</organism>
<keyword evidence="3" id="KW-1185">Reference proteome</keyword>
<dbReference type="AlphaFoldDB" id="A0A975JG41"/>
<dbReference type="CDD" id="cd02440">
    <property type="entry name" value="AdoMet_MTases"/>
    <property type="match status" value="1"/>
</dbReference>
<dbReference type="GO" id="GO:0008168">
    <property type="term" value="F:methyltransferase activity"/>
    <property type="evidence" value="ECO:0007669"/>
    <property type="project" value="UniProtKB-KW"/>
</dbReference>
<sequence length="241" mass="26133">MDTEAERAAFFKLHSDLPREGPGVAEDVGWAADLIDLPRHAEIADAACGPGGDIAALLAAAPEGHVTALDLHAGFVAQARARWGGDDRVTTLKADMTRIKNRHDLIWCAGAVYFIGIETALRGWREALKPGGAVAFSEVCWFTDTPCERPRAFWKSYPAMTDRAGIDARIHAAGYEIIGQRQLADAAWEAYFGPLDARIAALRPGADAALAAVLDEAEEEAACWRNHRDEWGYLLSVVRPA</sequence>
<dbReference type="KEGG" id="sual:KDD17_07750"/>
<dbReference type="Pfam" id="PF13649">
    <property type="entry name" value="Methyltransf_25"/>
    <property type="match status" value="1"/>
</dbReference>
<gene>
    <name evidence="2" type="ORF">KDD17_07750</name>
</gene>
<evidence type="ECO:0000313" key="3">
    <source>
        <dbReference type="Proteomes" id="UP000683291"/>
    </source>
</evidence>
<feature type="domain" description="Methyltransferase" evidence="1">
    <location>
        <begin position="43"/>
        <end position="132"/>
    </location>
</feature>
<keyword evidence="2" id="KW-0489">Methyltransferase</keyword>
<keyword evidence="2" id="KW-0808">Transferase</keyword>
<dbReference type="GO" id="GO:0032259">
    <property type="term" value="P:methylation"/>
    <property type="evidence" value="ECO:0007669"/>
    <property type="project" value="UniProtKB-KW"/>
</dbReference>
<dbReference type="InterPro" id="IPR029063">
    <property type="entry name" value="SAM-dependent_MTases_sf"/>
</dbReference>
<dbReference type="EMBL" id="CP073581">
    <property type="protein sequence ID" value="QUJ77818.1"/>
    <property type="molecule type" value="Genomic_DNA"/>
</dbReference>
<reference evidence="2" key="1">
    <citation type="submission" date="2021-04" db="EMBL/GenBank/DDBJ databases">
        <title>Complete genome sequence for Sulfitobacter sp. strain JK7-1.</title>
        <authorList>
            <person name="Park S.-J."/>
        </authorList>
    </citation>
    <scope>NUCLEOTIDE SEQUENCE</scope>
    <source>
        <strain evidence="2">JK7-1</strain>
    </source>
</reference>
<dbReference type="Proteomes" id="UP000683291">
    <property type="component" value="Chromosome 1"/>
</dbReference>
<name>A0A975JG41_9RHOB</name>
<evidence type="ECO:0000259" key="1">
    <source>
        <dbReference type="Pfam" id="PF13649"/>
    </source>
</evidence>
<dbReference type="InterPro" id="IPR041698">
    <property type="entry name" value="Methyltransf_25"/>
</dbReference>
<dbReference type="RefSeq" id="WP_212706011.1">
    <property type="nucleotide sequence ID" value="NZ_CP073581.1"/>
</dbReference>
<dbReference type="Gene3D" id="3.40.50.150">
    <property type="entry name" value="Vaccinia Virus protein VP39"/>
    <property type="match status" value="1"/>
</dbReference>
<evidence type="ECO:0000313" key="2">
    <source>
        <dbReference type="EMBL" id="QUJ77818.1"/>
    </source>
</evidence>
<proteinExistence type="predicted"/>
<dbReference type="SUPFAM" id="SSF53335">
    <property type="entry name" value="S-adenosyl-L-methionine-dependent methyltransferases"/>
    <property type="match status" value="1"/>
</dbReference>